<evidence type="ECO:0000256" key="7">
    <source>
        <dbReference type="ARBA" id="ARBA00022722"/>
    </source>
</evidence>
<keyword evidence="8 12" id="KW-0479">Metal-binding</keyword>
<evidence type="ECO:0000256" key="13">
    <source>
        <dbReference type="RuleBase" id="RU003515"/>
    </source>
</evidence>
<dbReference type="GO" id="GO:0005737">
    <property type="term" value="C:cytoplasm"/>
    <property type="evidence" value="ECO:0007669"/>
    <property type="project" value="UniProtKB-SubCell"/>
</dbReference>
<keyword evidence="7 12" id="KW-0540">Nuclease</keyword>
<evidence type="ECO:0000256" key="8">
    <source>
        <dbReference type="ARBA" id="ARBA00022723"/>
    </source>
</evidence>
<keyword evidence="6" id="KW-0963">Cytoplasm</keyword>
<feature type="region of interest" description="Disordered" evidence="14">
    <location>
        <begin position="1"/>
        <end position="38"/>
    </location>
</feature>
<comment type="subcellular location">
    <subcellularLocation>
        <location evidence="4">Cytoplasm</location>
    </subcellularLocation>
</comment>
<evidence type="ECO:0000256" key="12">
    <source>
        <dbReference type="PROSITE-ProRule" id="PRU01319"/>
    </source>
</evidence>
<dbReference type="EC" id="3.1.26.4" evidence="13"/>
<evidence type="ECO:0000256" key="11">
    <source>
        <dbReference type="ARBA" id="ARBA00023211"/>
    </source>
</evidence>
<comment type="function">
    <text evidence="3 13">Endonuclease that specifically degrades the RNA of RNA-DNA hybrids.</text>
</comment>
<dbReference type="Proteomes" id="UP000316659">
    <property type="component" value="Unassembled WGS sequence"/>
</dbReference>
<evidence type="ECO:0000259" key="15">
    <source>
        <dbReference type="PROSITE" id="PS51975"/>
    </source>
</evidence>
<evidence type="ECO:0000256" key="9">
    <source>
        <dbReference type="ARBA" id="ARBA00022759"/>
    </source>
</evidence>
<dbReference type="NCBIfam" id="NF000595">
    <property type="entry name" value="PRK00015.1-3"/>
    <property type="match status" value="1"/>
</dbReference>
<comment type="cofactor">
    <cofactor evidence="12">
        <name>Mn(2+)</name>
        <dbReference type="ChEBI" id="CHEBI:29035"/>
    </cofactor>
    <cofactor evidence="12">
        <name>Mg(2+)</name>
        <dbReference type="ChEBI" id="CHEBI:18420"/>
    </cofactor>
    <text evidence="12">Manganese or magnesium. Binds 1 divalent metal ion per monomer in the absence of substrate. May bind a second metal ion after substrate binding.</text>
</comment>
<organism evidence="16 17">
    <name type="scientific">Cellulosimicrobium cellulans</name>
    <name type="common">Arthrobacter luteus</name>
    <dbReference type="NCBI Taxonomy" id="1710"/>
    <lineage>
        <taxon>Bacteria</taxon>
        <taxon>Bacillati</taxon>
        <taxon>Actinomycetota</taxon>
        <taxon>Actinomycetes</taxon>
        <taxon>Micrococcales</taxon>
        <taxon>Promicromonosporaceae</taxon>
        <taxon>Cellulosimicrobium</taxon>
    </lineage>
</organism>
<dbReference type="Pfam" id="PF01351">
    <property type="entry name" value="RNase_HII"/>
    <property type="match status" value="1"/>
</dbReference>
<comment type="catalytic activity">
    <reaction evidence="1 12 13">
        <text>Endonucleolytic cleavage to 5'-phosphomonoester.</text>
        <dbReference type="EC" id="3.1.26.4"/>
    </reaction>
</comment>
<dbReference type="PANTHER" id="PTHR10954:SF18">
    <property type="entry name" value="RIBONUCLEASE HII"/>
    <property type="match status" value="1"/>
</dbReference>
<sequence>MTLDAVAPPAGPVPASAPAAPSAAPARVRRAPARRRPDLRQERAMLRDGARLVAGMDEVGRGALAGPVSVGVVVVDLATKPCPPGLTDSKLLTAAAREALVPLARAWSVAWAVGHAGPAEIDAHGIVGALRLAGRRALAQVRRTVGDVDAVLLDGKHDWLSRPSAVDLFEAFDLDPHDDERLVDPRVRTLVKADLQCASVAAASVLAKTERDGLMTSLARQYPAFGWDQNKGYGAAAHVEALREHGPTPQHRRSWRLPERGDEGLDTPAYGEPVDVLELDPDAALPTS</sequence>
<dbReference type="InterPro" id="IPR024567">
    <property type="entry name" value="RNase_HII/HIII_dom"/>
</dbReference>
<evidence type="ECO:0000256" key="6">
    <source>
        <dbReference type="ARBA" id="ARBA00022490"/>
    </source>
</evidence>
<dbReference type="InterPro" id="IPR022898">
    <property type="entry name" value="RNase_HII"/>
</dbReference>
<comment type="similarity">
    <text evidence="5 13">Belongs to the RNase HII family.</text>
</comment>
<dbReference type="SUPFAM" id="SSF53098">
    <property type="entry name" value="Ribonuclease H-like"/>
    <property type="match status" value="1"/>
</dbReference>
<dbReference type="CDD" id="cd07182">
    <property type="entry name" value="RNase_HII_bacteria_HII_like"/>
    <property type="match status" value="1"/>
</dbReference>
<evidence type="ECO:0000256" key="5">
    <source>
        <dbReference type="ARBA" id="ARBA00007383"/>
    </source>
</evidence>
<feature type="region of interest" description="Disordered" evidence="14">
    <location>
        <begin position="243"/>
        <end position="288"/>
    </location>
</feature>
<feature type="domain" description="RNase H type-2" evidence="15">
    <location>
        <begin position="51"/>
        <end position="267"/>
    </location>
</feature>
<evidence type="ECO:0000256" key="4">
    <source>
        <dbReference type="ARBA" id="ARBA00004496"/>
    </source>
</evidence>
<proteinExistence type="inferred from homology"/>
<evidence type="ECO:0000256" key="2">
    <source>
        <dbReference type="ARBA" id="ARBA00001946"/>
    </source>
</evidence>
<dbReference type="GO" id="GO:0032299">
    <property type="term" value="C:ribonuclease H2 complex"/>
    <property type="evidence" value="ECO:0007669"/>
    <property type="project" value="TreeGrafter"/>
</dbReference>
<dbReference type="InterPro" id="IPR001352">
    <property type="entry name" value="RNase_HII/HIII"/>
</dbReference>
<evidence type="ECO:0000256" key="3">
    <source>
        <dbReference type="ARBA" id="ARBA00004065"/>
    </source>
</evidence>
<dbReference type="InterPro" id="IPR036397">
    <property type="entry name" value="RNaseH_sf"/>
</dbReference>
<dbReference type="GO" id="GO:0043137">
    <property type="term" value="P:DNA replication, removal of RNA primer"/>
    <property type="evidence" value="ECO:0007669"/>
    <property type="project" value="TreeGrafter"/>
</dbReference>
<gene>
    <name evidence="16" type="ORF">CCE02nite_28770</name>
</gene>
<dbReference type="GO" id="GO:0003723">
    <property type="term" value="F:RNA binding"/>
    <property type="evidence" value="ECO:0007669"/>
    <property type="project" value="UniProtKB-UniRule"/>
</dbReference>
<evidence type="ECO:0000256" key="14">
    <source>
        <dbReference type="SAM" id="MobiDB-lite"/>
    </source>
</evidence>
<feature type="compositionally biased region" description="Low complexity" evidence="14">
    <location>
        <begin position="1"/>
        <end position="26"/>
    </location>
</feature>
<feature type="binding site" evidence="12">
    <location>
        <position position="57"/>
    </location>
    <ligand>
        <name>a divalent metal cation</name>
        <dbReference type="ChEBI" id="CHEBI:60240"/>
    </ligand>
</feature>
<dbReference type="GO" id="GO:0046872">
    <property type="term" value="F:metal ion binding"/>
    <property type="evidence" value="ECO:0007669"/>
    <property type="project" value="UniProtKB-KW"/>
</dbReference>
<dbReference type="PANTHER" id="PTHR10954">
    <property type="entry name" value="RIBONUCLEASE H2 SUBUNIT A"/>
    <property type="match status" value="1"/>
</dbReference>
<evidence type="ECO:0000256" key="1">
    <source>
        <dbReference type="ARBA" id="ARBA00000077"/>
    </source>
</evidence>
<comment type="cofactor">
    <cofactor evidence="2">
        <name>Mg(2+)</name>
        <dbReference type="ChEBI" id="CHEBI:18420"/>
    </cofactor>
</comment>
<dbReference type="GO" id="GO:0006298">
    <property type="term" value="P:mismatch repair"/>
    <property type="evidence" value="ECO:0007669"/>
    <property type="project" value="TreeGrafter"/>
</dbReference>
<feature type="binding site" evidence="12">
    <location>
        <position position="154"/>
    </location>
    <ligand>
        <name>a divalent metal cation</name>
        <dbReference type="ChEBI" id="CHEBI:60240"/>
    </ligand>
</feature>
<keyword evidence="9 12" id="KW-0255">Endonuclease</keyword>
<keyword evidence="11" id="KW-0464">Manganese</keyword>
<keyword evidence="10 12" id="KW-0378">Hydrolase</keyword>
<name>A0A4Y4E5S7_CELCE</name>
<protein>
    <recommendedName>
        <fullName evidence="13">Ribonuclease</fullName>
        <ecNumber evidence="13">3.1.26.4</ecNumber>
    </recommendedName>
</protein>
<evidence type="ECO:0000256" key="10">
    <source>
        <dbReference type="ARBA" id="ARBA00022801"/>
    </source>
</evidence>
<evidence type="ECO:0000313" key="17">
    <source>
        <dbReference type="Proteomes" id="UP000316659"/>
    </source>
</evidence>
<dbReference type="InterPro" id="IPR012337">
    <property type="entry name" value="RNaseH-like_sf"/>
</dbReference>
<feature type="binding site" evidence="12">
    <location>
        <position position="58"/>
    </location>
    <ligand>
        <name>a divalent metal cation</name>
        <dbReference type="ChEBI" id="CHEBI:60240"/>
    </ligand>
</feature>
<dbReference type="GO" id="GO:0004523">
    <property type="term" value="F:RNA-DNA hybrid ribonuclease activity"/>
    <property type="evidence" value="ECO:0007669"/>
    <property type="project" value="UniProtKB-UniRule"/>
</dbReference>
<dbReference type="Gene3D" id="3.30.420.10">
    <property type="entry name" value="Ribonuclease H-like superfamily/Ribonuclease H"/>
    <property type="match status" value="1"/>
</dbReference>
<evidence type="ECO:0000313" key="16">
    <source>
        <dbReference type="EMBL" id="GED10878.1"/>
    </source>
</evidence>
<comment type="caution">
    <text evidence="16">The sequence shown here is derived from an EMBL/GenBank/DDBJ whole genome shotgun (WGS) entry which is preliminary data.</text>
</comment>
<dbReference type="PROSITE" id="PS51975">
    <property type="entry name" value="RNASE_H_2"/>
    <property type="match status" value="1"/>
</dbReference>
<dbReference type="EMBL" id="BJNZ01000020">
    <property type="protein sequence ID" value="GED10878.1"/>
    <property type="molecule type" value="Genomic_DNA"/>
</dbReference>
<reference evidence="16 17" key="1">
    <citation type="submission" date="2019-06" db="EMBL/GenBank/DDBJ databases">
        <title>Whole genome shotgun sequence of Cellulosimicrobium cellulans NBRC 15516.</title>
        <authorList>
            <person name="Hosoyama A."/>
            <person name="Uohara A."/>
            <person name="Ohji S."/>
            <person name="Ichikawa N."/>
        </authorList>
    </citation>
    <scope>NUCLEOTIDE SEQUENCE [LARGE SCALE GENOMIC DNA]</scope>
    <source>
        <strain evidence="16 17">NBRC 15516</strain>
    </source>
</reference>
<accession>A0A4Y4E5S7</accession>
<dbReference type="AlphaFoldDB" id="A0A4Y4E5S7"/>